<dbReference type="Gene3D" id="1.25.40.10">
    <property type="entry name" value="Tetratricopeptide repeat domain"/>
    <property type="match status" value="1"/>
</dbReference>
<evidence type="ECO:0000256" key="2">
    <source>
        <dbReference type="ARBA" id="ARBA00022737"/>
    </source>
</evidence>
<accession>A0A6I9QZS7</accession>
<dbReference type="AlphaFoldDB" id="A0A6I9QZS7"/>
<dbReference type="Proteomes" id="UP000504607">
    <property type="component" value="Chromosome 3"/>
</dbReference>
<dbReference type="Pfam" id="PF12854">
    <property type="entry name" value="PPR_1"/>
    <property type="match status" value="1"/>
</dbReference>
<dbReference type="OrthoDB" id="185373at2759"/>
<protein>
    <submittedName>
        <fullName evidence="4">Pentatricopeptide repeat-containing protein At4g38150-like</fullName>
    </submittedName>
</protein>
<dbReference type="InParanoid" id="A0A6I9QZS7"/>
<reference evidence="4" key="1">
    <citation type="submission" date="2025-08" db="UniProtKB">
        <authorList>
            <consortium name="RefSeq"/>
        </authorList>
    </citation>
    <scope>IDENTIFICATION</scope>
</reference>
<sequence length="147" mass="16870">MTSKSPPIDIDDIFKKMEKMGLISKAVAILDGLCKDGLVQKAMKLFRLMHKKRTIPEVVIYMTVVVGFYKTAKFDDAKRIFKKDAEKWDILNTFSYAVLIQDLCKGEKLENSIEHSMKMLNTGHLLNAAIFADFEGIFRKKNSQRSF</sequence>
<dbReference type="InterPro" id="IPR002885">
    <property type="entry name" value="PPR_rpt"/>
</dbReference>
<evidence type="ECO:0000313" key="3">
    <source>
        <dbReference type="Proteomes" id="UP000504607"/>
    </source>
</evidence>
<gene>
    <name evidence="4" type="primary">LOC105042343</name>
</gene>
<dbReference type="RefSeq" id="XP_010917815.1">
    <property type="nucleotide sequence ID" value="XM_010919513.1"/>
</dbReference>
<name>A0A6I9QZS7_ELAGV</name>
<organism evidence="3 4">
    <name type="scientific">Elaeis guineensis var. tenera</name>
    <name type="common">Oil palm</name>
    <dbReference type="NCBI Taxonomy" id="51953"/>
    <lineage>
        <taxon>Eukaryota</taxon>
        <taxon>Viridiplantae</taxon>
        <taxon>Streptophyta</taxon>
        <taxon>Embryophyta</taxon>
        <taxon>Tracheophyta</taxon>
        <taxon>Spermatophyta</taxon>
        <taxon>Magnoliopsida</taxon>
        <taxon>Liliopsida</taxon>
        <taxon>Arecaceae</taxon>
        <taxon>Arecoideae</taxon>
        <taxon>Cocoseae</taxon>
        <taxon>Elaeidinae</taxon>
        <taxon>Elaeis</taxon>
    </lineage>
</organism>
<dbReference type="NCBIfam" id="TIGR00756">
    <property type="entry name" value="PPR"/>
    <property type="match status" value="1"/>
</dbReference>
<dbReference type="PANTHER" id="PTHR47941">
    <property type="entry name" value="PENTATRICOPEPTIDE REPEAT-CONTAINING PROTEIN 3, MITOCHONDRIAL"/>
    <property type="match status" value="1"/>
</dbReference>
<comment type="similarity">
    <text evidence="1">Belongs to the PPR family. P subfamily.</text>
</comment>
<evidence type="ECO:0000313" key="4">
    <source>
        <dbReference type="RefSeq" id="XP_010917815.1"/>
    </source>
</evidence>
<evidence type="ECO:0000256" key="1">
    <source>
        <dbReference type="ARBA" id="ARBA00007626"/>
    </source>
</evidence>
<keyword evidence="2" id="KW-0677">Repeat</keyword>
<proteinExistence type="inferred from homology"/>
<dbReference type="InterPro" id="IPR011990">
    <property type="entry name" value="TPR-like_helical_dom_sf"/>
</dbReference>
<keyword evidence="3" id="KW-1185">Reference proteome</keyword>